<organism evidence="2 3">
    <name type="scientific">Marasmius oreades</name>
    <name type="common">fairy-ring Marasmius</name>
    <dbReference type="NCBI Taxonomy" id="181124"/>
    <lineage>
        <taxon>Eukaryota</taxon>
        <taxon>Fungi</taxon>
        <taxon>Dikarya</taxon>
        <taxon>Basidiomycota</taxon>
        <taxon>Agaricomycotina</taxon>
        <taxon>Agaricomycetes</taxon>
        <taxon>Agaricomycetidae</taxon>
        <taxon>Agaricales</taxon>
        <taxon>Marasmiineae</taxon>
        <taxon>Marasmiaceae</taxon>
        <taxon>Marasmius</taxon>
    </lineage>
</organism>
<dbReference type="EMBL" id="CM032190">
    <property type="protein sequence ID" value="KAG7086893.1"/>
    <property type="molecule type" value="Genomic_DNA"/>
</dbReference>
<evidence type="ECO:0000259" key="1">
    <source>
        <dbReference type="Pfam" id="PF17667"/>
    </source>
</evidence>
<sequence>MYTGTKPFRAHDFFNRRWTGGYLYRHDLESFFYALLWLCSRYNGPGKALNDGEALPYDSWSTGTSEEVRMTKWDLLTEPEFEPQITDFFRDFDSWLDEMQTQLFYGNLDDVHPQQTQTQTDVDFTFDVETLGGHFTYANVKGIMSTFDGVELEE</sequence>
<dbReference type="KEGG" id="more:E1B28_002813"/>
<evidence type="ECO:0000313" key="2">
    <source>
        <dbReference type="EMBL" id="KAG7086893.1"/>
    </source>
</evidence>
<dbReference type="Proteomes" id="UP001049176">
    <property type="component" value="Chromosome 10"/>
</dbReference>
<name>A0A9P7RPW6_9AGAR</name>
<proteinExistence type="predicted"/>
<keyword evidence="3" id="KW-1185">Reference proteome</keyword>
<accession>A0A9P7RPW6</accession>
<comment type="caution">
    <text evidence="2">The sequence shown here is derived from an EMBL/GenBank/DDBJ whole genome shotgun (WGS) entry which is preliminary data.</text>
</comment>
<feature type="domain" description="Fungal-type protein kinase" evidence="1">
    <location>
        <begin position="3"/>
        <end position="39"/>
    </location>
</feature>
<evidence type="ECO:0000313" key="3">
    <source>
        <dbReference type="Proteomes" id="UP001049176"/>
    </source>
</evidence>
<gene>
    <name evidence="2" type="ORF">E1B28_002813</name>
</gene>
<dbReference type="OrthoDB" id="5569250at2759"/>
<dbReference type="RefSeq" id="XP_043003364.1">
    <property type="nucleotide sequence ID" value="XM_043159758.1"/>
</dbReference>
<protein>
    <recommendedName>
        <fullName evidence="1">Fungal-type protein kinase domain-containing protein</fullName>
    </recommendedName>
</protein>
<dbReference type="Pfam" id="PF17667">
    <property type="entry name" value="Pkinase_fungal"/>
    <property type="match status" value="1"/>
</dbReference>
<dbReference type="GeneID" id="66071889"/>
<dbReference type="InterPro" id="IPR040976">
    <property type="entry name" value="Pkinase_fungal"/>
</dbReference>
<reference evidence="2" key="1">
    <citation type="journal article" date="2021" name="Genome Biol. Evol.">
        <title>The assembled and annotated genome of the fairy-ring fungus Marasmius oreades.</title>
        <authorList>
            <person name="Hiltunen M."/>
            <person name="Ament-Velasquez S.L."/>
            <person name="Johannesson H."/>
        </authorList>
    </citation>
    <scope>NUCLEOTIDE SEQUENCE</scope>
    <source>
        <strain evidence="2">03SP1</strain>
    </source>
</reference>
<dbReference type="AlphaFoldDB" id="A0A9P7RPW6"/>